<protein>
    <submittedName>
        <fullName evidence="1">Uncharacterized protein</fullName>
    </submittedName>
</protein>
<proteinExistence type="predicted"/>
<comment type="caution">
    <text evidence="1">The sequence shown here is derived from an EMBL/GenBank/DDBJ whole genome shotgun (WGS) entry which is preliminary data.</text>
</comment>
<evidence type="ECO:0000313" key="2">
    <source>
        <dbReference type="Proteomes" id="UP001162060"/>
    </source>
</evidence>
<sequence>MSTDGGEKCQIKASAASQLLLVIFTAKTDIKLRARLQLKALQFEKSGGVLHLTQ</sequence>
<dbReference type="Proteomes" id="UP001162060">
    <property type="component" value="Unassembled WGS sequence"/>
</dbReference>
<organism evidence="1 2">
    <name type="scientific">Peronospora matthiolae</name>
    <dbReference type="NCBI Taxonomy" id="2874970"/>
    <lineage>
        <taxon>Eukaryota</taxon>
        <taxon>Sar</taxon>
        <taxon>Stramenopiles</taxon>
        <taxon>Oomycota</taxon>
        <taxon>Peronosporomycetes</taxon>
        <taxon>Peronosporales</taxon>
        <taxon>Peronosporaceae</taxon>
        <taxon>Peronospora</taxon>
    </lineage>
</organism>
<dbReference type="EMBL" id="CAKLBY020000068">
    <property type="protein sequence ID" value="CAK7923375.1"/>
    <property type="molecule type" value="Genomic_DNA"/>
</dbReference>
<dbReference type="AlphaFoldDB" id="A0AAV1TMB6"/>
<gene>
    <name evidence="1" type="ORF">PM001_LOCUS8525</name>
</gene>
<evidence type="ECO:0000313" key="1">
    <source>
        <dbReference type="EMBL" id="CAK7923375.1"/>
    </source>
</evidence>
<reference evidence="1" key="1">
    <citation type="submission" date="2024-01" db="EMBL/GenBank/DDBJ databases">
        <authorList>
            <person name="Webb A."/>
        </authorList>
    </citation>
    <scope>NUCLEOTIDE SEQUENCE</scope>
    <source>
        <strain evidence="1">Pm1</strain>
    </source>
</reference>
<name>A0AAV1TMB6_9STRA</name>
<accession>A0AAV1TMB6</accession>